<evidence type="ECO:0000256" key="1">
    <source>
        <dbReference type="ARBA" id="ARBA00022490"/>
    </source>
</evidence>
<dbReference type="SUPFAM" id="SSF52540">
    <property type="entry name" value="P-loop containing nucleoside triphosphate hydrolases"/>
    <property type="match status" value="4"/>
</dbReference>
<dbReference type="InterPro" id="IPR047112">
    <property type="entry name" value="RecG/Mfd"/>
</dbReference>
<dbReference type="Pfam" id="PF00270">
    <property type="entry name" value="DEAD"/>
    <property type="match status" value="1"/>
</dbReference>
<name>A0ABN4CS08_9GAMM</name>
<dbReference type="InterPro" id="IPR005118">
    <property type="entry name" value="TRCF_C"/>
</dbReference>
<keyword evidence="7 9" id="KW-0238">DNA-binding</keyword>
<dbReference type="PANTHER" id="PTHR47964">
    <property type="entry name" value="ATP-DEPENDENT DNA HELICASE HOMOLOG RECG, CHLOROPLASTIC"/>
    <property type="match status" value="1"/>
</dbReference>
<keyword evidence="8 9" id="KW-0234">DNA repair</keyword>
<protein>
    <recommendedName>
        <fullName evidence="9">Transcription-repair-coupling factor</fullName>
        <shortName evidence="9">TRCF</shortName>
        <ecNumber evidence="9">3.6.4.-</ecNumber>
    </recommendedName>
</protein>
<keyword evidence="1 9" id="KW-0963">Cytoplasm</keyword>
<dbReference type="InterPro" id="IPR003711">
    <property type="entry name" value="CarD-like/TRCF_RID"/>
</dbReference>
<sequence length="1148" mass="130838">MSQQYRYSLPERRGDTRQLGQLTGSACAVECAEIIERHDGPVMLITPDMQTALRLRDEIQQFSPQPVSTLSDWETLPYDSFSPHQDIISARLSCLYHLPAMKRGVIILPINTLMQRVCPHEFLHGHALVMKKGQHLSRDKLRTQLEQAGYRSVEQVMEHGEFATRGALLDLYPMGSNEPYRIDFFDDDIDSLRVFDVDSQRTLVEVEQINLLPAHEFPIDKAAIELFRSQWREQFEVRRDNEHIYQQVSKGIWPAGIEYWQPLFFSQQLPTLFSYLPENTLLVNTGDLESSAERFWQDVNQRFESRRVDPMRPLLAPESLWLRVDALFNELKEWPRVQLKTEAQPAKAANTNLCYQPLPDLSVQAQQKAPLDNLRRFIESFTGSVVFSVESEGRRETLQDLLARIKLSPILITTLSQAVKPGHYLMVGASERGFLDTDKQLALICESDLLGERVSRRRQDNRRTINTDTLIRNLAELRPGQPVVHLEHGVGRYLGLTTLEAGGIKAEYLILTYAGEDKLYVPVSSLHLISRYSGGADDNAPLHRLGSDVWSRARQKAAEKVRDVAAELLDIYAQRAVKSGFKFKHDREQYQLFCQSFPFETTPDQEQAINAVLSDMCQPLAMDRLVCGDVGFGKTEVAMRAAFLAVANNKQVAVLVPTTLLAQQHFDNFRDRFATWPVRIEMLSRFRSAKEQHVILEHAAEGKVDILIGTHKLLQSDLHWHDLGLLIVDEEHRFGVRHKERIKAMRADVDILTLTATPIPRTLNMAMSGMRDLSIIATPPARRLAVKTFVREYDSLVIREAILREILRGGQVYYLYNDVENIEKVTQKLAELVPEARIAIGHGQMRERDLERVMNDFHHQRFNVLVCTTIIETGIDIPSANTIIIERADHLGLAQLHQLRGRVGRSHHQAYAYLLTPNPKAMSIDAKKRLEAIASLEDLGAGFALATHDLEIRGAGELLGEDQSGQMTTVGFSLYMELLESAVDALKEGREPSLEDLTSNQTEIEMRMPVLLPEDFISDVNIRLSFYKRIASARNETELDELKVELIDRFGKLPDPARYLLHTAELRQQAQKLGIKRIEGNERGGFIEFGENNKVDPVYLIGLLQRQPQIYRLEGPTKLKFMQDLSDRAQRLKFITELLAAFAQHRIA</sequence>
<dbReference type="SUPFAM" id="SSF143517">
    <property type="entry name" value="TRCF domain-like"/>
    <property type="match status" value="1"/>
</dbReference>
<proteinExistence type="inferred from homology"/>
<dbReference type="InterPro" id="IPR048635">
    <property type="entry name" value="MFD_D3"/>
</dbReference>
<dbReference type="NCBIfam" id="TIGR00580">
    <property type="entry name" value="mfd"/>
    <property type="match status" value="1"/>
</dbReference>
<dbReference type="Pfam" id="PF17757">
    <property type="entry name" value="UvrB_inter"/>
    <property type="match status" value="1"/>
</dbReference>
<evidence type="ECO:0000256" key="2">
    <source>
        <dbReference type="ARBA" id="ARBA00022741"/>
    </source>
</evidence>
<dbReference type="InterPro" id="IPR037235">
    <property type="entry name" value="TRCF-like_C_D7"/>
</dbReference>
<dbReference type="Pfam" id="PF00271">
    <property type="entry name" value="Helicase_C"/>
    <property type="match status" value="1"/>
</dbReference>
<dbReference type="SMART" id="SM00487">
    <property type="entry name" value="DEXDc"/>
    <property type="match status" value="1"/>
</dbReference>
<accession>A0ABN4CS08</accession>
<dbReference type="SMART" id="SM00490">
    <property type="entry name" value="HELICc"/>
    <property type="match status" value="1"/>
</dbReference>
<dbReference type="Gene3D" id="3.90.1150.50">
    <property type="entry name" value="Transcription-repair-coupling factor, D7 domain"/>
    <property type="match status" value="1"/>
</dbReference>
<dbReference type="HAMAP" id="MF_00969">
    <property type="entry name" value="TRCF"/>
    <property type="match status" value="1"/>
</dbReference>
<dbReference type="SUPFAM" id="SSF141259">
    <property type="entry name" value="CarD-like"/>
    <property type="match status" value="1"/>
</dbReference>
<dbReference type="Gene3D" id="3.40.50.300">
    <property type="entry name" value="P-loop containing nucleotide triphosphate hydrolases"/>
    <property type="match status" value="2"/>
</dbReference>
<keyword evidence="5" id="KW-0347">Helicase</keyword>
<dbReference type="Gene3D" id="3.40.50.11140">
    <property type="match status" value="1"/>
</dbReference>
<evidence type="ECO:0000256" key="4">
    <source>
        <dbReference type="ARBA" id="ARBA00022801"/>
    </source>
</evidence>
<dbReference type="InterPro" id="IPR011545">
    <property type="entry name" value="DEAD/DEAH_box_helicase_dom"/>
</dbReference>
<feature type="domain" description="Helicase C-terminal" evidence="11">
    <location>
        <begin position="797"/>
        <end position="951"/>
    </location>
</feature>
<feature type="domain" description="Helicase ATP-binding" evidence="10">
    <location>
        <begin position="615"/>
        <end position="776"/>
    </location>
</feature>
<evidence type="ECO:0000256" key="8">
    <source>
        <dbReference type="ARBA" id="ARBA00023204"/>
    </source>
</evidence>
<dbReference type="NCBIfam" id="NF007966">
    <property type="entry name" value="PRK10689.1"/>
    <property type="match status" value="1"/>
</dbReference>
<dbReference type="CDD" id="cd17991">
    <property type="entry name" value="DEXHc_TRCF"/>
    <property type="match status" value="1"/>
</dbReference>
<dbReference type="RefSeq" id="WP_025384193.1">
    <property type="nucleotide sequence ID" value="NZ_CGBP01000003.1"/>
</dbReference>
<comment type="subcellular location">
    <subcellularLocation>
        <location evidence="9">Cytoplasm</location>
    </subcellularLocation>
</comment>
<organism evidence="12 13">
    <name type="scientific">Yersinia similis</name>
    <dbReference type="NCBI Taxonomy" id="367190"/>
    <lineage>
        <taxon>Bacteria</taxon>
        <taxon>Pseudomonadati</taxon>
        <taxon>Pseudomonadota</taxon>
        <taxon>Gammaproteobacteria</taxon>
        <taxon>Enterobacterales</taxon>
        <taxon>Yersiniaceae</taxon>
        <taxon>Yersinia</taxon>
    </lineage>
</organism>
<dbReference type="Pfam" id="PF03461">
    <property type="entry name" value="TRCF"/>
    <property type="match status" value="1"/>
</dbReference>
<evidence type="ECO:0000259" key="10">
    <source>
        <dbReference type="PROSITE" id="PS51192"/>
    </source>
</evidence>
<evidence type="ECO:0000313" key="13">
    <source>
        <dbReference type="Proteomes" id="UP000019439"/>
    </source>
</evidence>
<dbReference type="PANTHER" id="PTHR47964:SF1">
    <property type="entry name" value="ATP-DEPENDENT DNA HELICASE HOMOLOG RECG, CHLOROPLASTIC"/>
    <property type="match status" value="1"/>
</dbReference>
<dbReference type="InterPro" id="IPR041471">
    <property type="entry name" value="UvrB_inter"/>
</dbReference>
<dbReference type="CDD" id="cd18810">
    <property type="entry name" value="SF2_C_TRCF"/>
    <property type="match status" value="1"/>
</dbReference>
<dbReference type="SMART" id="SM00982">
    <property type="entry name" value="TRCF"/>
    <property type="match status" value="1"/>
</dbReference>
<dbReference type="InterPro" id="IPR014001">
    <property type="entry name" value="Helicase_ATP-bd"/>
</dbReference>
<dbReference type="Proteomes" id="UP000019439">
    <property type="component" value="Chromosome"/>
</dbReference>
<evidence type="ECO:0000313" key="12">
    <source>
        <dbReference type="EMBL" id="AHK21575.1"/>
    </source>
</evidence>
<reference evidence="12 13" key="1">
    <citation type="journal article" date="2014" name="Genome Announc.">
        <title>Genome Sequence of Yersinia similis Y228T, a Member of the Yersinia pseudotuberculosis Complex.</title>
        <authorList>
            <person name="Sprague L.D."/>
            <person name="Neubauer H."/>
        </authorList>
    </citation>
    <scope>NUCLEOTIDE SEQUENCE [LARGE SCALE GENOMIC DNA]</scope>
    <source>
        <strain evidence="12 13">228</strain>
    </source>
</reference>
<dbReference type="Gene3D" id="3.30.2060.10">
    <property type="entry name" value="Penicillin-binding protein 1b domain"/>
    <property type="match status" value="1"/>
</dbReference>
<dbReference type="SMART" id="SM01058">
    <property type="entry name" value="CarD_TRCF"/>
    <property type="match status" value="1"/>
</dbReference>
<dbReference type="EC" id="3.6.4.-" evidence="9"/>
<dbReference type="InterPro" id="IPR027417">
    <property type="entry name" value="P-loop_NTPase"/>
</dbReference>
<dbReference type="Pfam" id="PF21132">
    <property type="entry name" value="MFD_D3"/>
    <property type="match status" value="1"/>
</dbReference>
<keyword evidence="3 9" id="KW-0227">DNA damage</keyword>
<evidence type="ECO:0000256" key="9">
    <source>
        <dbReference type="HAMAP-Rule" id="MF_00969"/>
    </source>
</evidence>
<dbReference type="Pfam" id="PF02559">
    <property type="entry name" value="CarD_TRCF_RID"/>
    <property type="match status" value="1"/>
</dbReference>
<comment type="similarity">
    <text evidence="9">In the C-terminal section; belongs to the helicase family. RecG subfamily.</text>
</comment>
<dbReference type="EMBL" id="CP007230">
    <property type="protein sequence ID" value="AHK21575.1"/>
    <property type="molecule type" value="Genomic_DNA"/>
</dbReference>
<keyword evidence="6 9" id="KW-0067">ATP-binding</keyword>
<dbReference type="InterPro" id="IPR001650">
    <property type="entry name" value="Helicase_C-like"/>
</dbReference>
<evidence type="ECO:0000256" key="5">
    <source>
        <dbReference type="ARBA" id="ARBA00022806"/>
    </source>
</evidence>
<dbReference type="GeneID" id="96665959"/>
<keyword evidence="4 9" id="KW-0378">Hydrolase</keyword>
<evidence type="ECO:0000256" key="7">
    <source>
        <dbReference type="ARBA" id="ARBA00023125"/>
    </source>
</evidence>
<comment type="similarity">
    <text evidence="9">In the N-terminal section; belongs to the UvrB family.</text>
</comment>
<dbReference type="InterPro" id="IPR036101">
    <property type="entry name" value="CarD-like/TRCF_RID_sf"/>
</dbReference>
<keyword evidence="13" id="KW-1185">Reference proteome</keyword>
<evidence type="ECO:0000259" key="11">
    <source>
        <dbReference type="PROSITE" id="PS51194"/>
    </source>
</evidence>
<keyword evidence="2 9" id="KW-0547">Nucleotide-binding</keyword>
<comment type="function">
    <text evidence="9">Couples transcription and DNA repair by recognizing RNA polymerase (RNAP) stalled at DNA lesions. Mediates ATP-dependent release of RNAP and its truncated transcript from the DNA, and recruitment of nucleotide excision repair machinery to the damaged site.</text>
</comment>
<evidence type="ECO:0000256" key="6">
    <source>
        <dbReference type="ARBA" id="ARBA00022840"/>
    </source>
</evidence>
<dbReference type="Gene3D" id="3.40.50.11180">
    <property type="match status" value="1"/>
</dbReference>
<evidence type="ECO:0000256" key="3">
    <source>
        <dbReference type="ARBA" id="ARBA00022763"/>
    </source>
</evidence>
<dbReference type="Gene3D" id="2.40.10.170">
    <property type="match status" value="1"/>
</dbReference>
<dbReference type="PROSITE" id="PS51192">
    <property type="entry name" value="HELICASE_ATP_BIND_1"/>
    <property type="match status" value="1"/>
</dbReference>
<dbReference type="InterPro" id="IPR004576">
    <property type="entry name" value="Mfd"/>
</dbReference>
<gene>
    <name evidence="9" type="primary">mfd</name>
    <name evidence="12" type="ORF">BF17_21645</name>
</gene>
<dbReference type="PROSITE" id="PS51194">
    <property type="entry name" value="HELICASE_CTER"/>
    <property type="match status" value="1"/>
</dbReference>